<evidence type="ECO:0000313" key="3">
    <source>
        <dbReference type="Proteomes" id="UP000001542"/>
    </source>
</evidence>
<proteinExistence type="predicted"/>
<accession>A2G1X6</accession>
<reference evidence="2" key="1">
    <citation type="submission" date="2006-10" db="EMBL/GenBank/DDBJ databases">
        <authorList>
            <person name="Amadeo P."/>
            <person name="Zhao Q."/>
            <person name="Wortman J."/>
            <person name="Fraser-Liggett C."/>
            <person name="Carlton J."/>
        </authorList>
    </citation>
    <scope>NUCLEOTIDE SEQUENCE</scope>
    <source>
        <strain evidence="2">G3</strain>
    </source>
</reference>
<dbReference type="VEuPathDB" id="TrichDB:TVAG_215640"/>
<dbReference type="EMBL" id="DS114260">
    <property type="protein sequence ID" value="EAX88831.1"/>
    <property type="molecule type" value="Genomic_DNA"/>
</dbReference>
<reference evidence="2" key="2">
    <citation type="journal article" date="2007" name="Science">
        <title>Draft genome sequence of the sexually transmitted pathogen Trichomonas vaginalis.</title>
        <authorList>
            <person name="Carlton J.M."/>
            <person name="Hirt R.P."/>
            <person name="Silva J.C."/>
            <person name="Delcher A.L."/>
            <person name="Schatz M."/>
            <person name="Zhao Q."/>
            <person name="Wortman J.R."/>
            <person name="Bidwell S.L."/>
            <person name="Alsmark U.C.M."/>
            <person name="Besteiro S."/>
            <person name="Sicheritz-Ponten T."/>
            <person name="Noel C.J."/>
            <person name="Dacks J.B."/>
            <person name="Foster P.G."/>
            <person name="Simillion C."/>
            <person name="Van de Peer Y."/>
            <person name="Miranda-Saavedra D."/>
            <person name="Barton G.J."/>
            <person name="Westrop G.D."/>
            <person name="Mueller S."/>
            <person name="Dessi D."/>
            <person name="Fiori P.L."/>
            <person name="Ren Q."/>
            <person name="Paulsen I."/>
            <person name="Zhang H."/>
            <person name="Bastida-Corcuera F.D."/>
            <person name="Simoes-Barbosa A."/>
            <person name="Brown M.T."/>
            <person name="Hayes R.D."/>
            <person name="Mukherjee M."/>
            <person name="Okumura C.Y."/>
            <person name="Schneider R."/>
            <person name="Smith A.J."/>
            <person name="Vanacova S."/>
            <person name="Villalvazo M."/>
            <person name="Haas B.J."/>
            <person name="Pertea M."/>
            <person name="Feldblyum T.V."/>
            <person name="Utterback T.R."/>
            <person name="Shu C.L."/>
            <person name="Osoegawa K."/>
            <person name="de Jong P.J."/>
            <person name="Hrdy I."/>
            <person name="Horvathova L."/>
            <person name="Zubacova Z."/>
            <person name="Dolezal P."/>
            <person name="Malik S.B."/>
            <person name="Logsdon J.M. Jr."/>
            <person name="Henze K."/>
            <person name="Gupta A."/>
            <person name="Wang C.C."/>
            <person name="Dunne R.L."/>
            <person name="Upcroft J.A."/>
            <person name="Upcroft P."/>
            <person name="White O."/>
            <person name="Salzberg S.L."/>
            <person name="Tang P."/>
            <person name="Chiu C.-H."/>
            <person name="Lee Y.-S."/>
            <person name="Embley T.M."/>
            <person name="Coombs G.H."/>
            <person name="Mottram J.C."/>
            <person name="Tachezy J."/>
            <person name="Fraser-Liggett C.M."/>
            <person name="Johnson P.J."/>
        </authorList>
    </citation>
    <scope>NUCLEOTIDE SEQUENCE [LARGE SCALE GENOMIC DNA]</scope>
    <source>
        <strain evidence="2">G3</strain>
    </source>
</reference>
<dbReference type="Proteomes" id="UP000001542">
    <property type="component" value="Unassembled WGS sequence"/>
</dbReference>
<evidence type="ECO:0000313" key="2">
    <source>
        <dbReference type="EMBL" id="EAX88831.1"/>
    </source>
</evidence>
<organism evidence="2 3">
    <name type="scientific">Trichomonas vaginalis (strain ATCC PRA-98 / G3)</name>
    <dbReference type="NCBI Taxonomy" id="412133"/>
    <lineage>
        <taxon>Eukaryota</taxon>
        <taxon>Metamonada</taxon>
        <taxon>Parabasalia</taxon>
        <taxon>Trichomonadida</taxon>
        <taxon>Trichomonadidae</taxon>
        <taxon>Trichomonas</taxon>
    </lineage>
</organism>
<sequence length="442" mass="50616">MNNPNNNAGNGATGANNGNPPGPQPNYALRRAFFNALGNRNFIRSVELLPTDEATDASLIEEIQKLSSHAELFEFIEISFQLLRTASCILVFRTNNFDFNELEPPILWNDNYLVITLNIDPKHCSVAAYLYALYRRSRFEVIAVNHPAGLVIIHEVGHVNDAATNVDKLMKDVDPSKHDHDRVLAQNFAAYNQANFDARVSPFTDFIRSKVIKAIPELEPKLSQNPRILAEYYFGDLAKDLHDYITSSINLSATESGLLLDSIHVLINKRNITKFRQRLNRISSFWLKLKLRKVENVIIILECNYLILKGWNTSNHDDLLNELPKAITLPDGSVRIYSEGGFLRAYFKYYPDELRCLQFMSLPKFNYQVEPFSSDDQKASSKALLSQVMKTYRIIIRLNHQSAMQTGIDFNLEADPNISPEFTEALWTYYERFLYFTAVKFP</sequence>
<dbReference type="VEuPathDB" id="TrichDB:TVAGG3_0527760"/>
<name>A2G1X6_TRIV3</name>
<dbReference type="AlphaFoldDB" id="A2G1X6"/>
<feature type="region of interest" description="Disordered" evidence="1">
    <location>
        <begin position="1"/>
        <end position="24"/>
    </location>
</feature>
<dbReference type="InParanoid" id="A2G1X6"/>
<evidence type="ECO:0000256" key="1">
    <source>
        <dbReference type="SAM" id="MobiDB-lite"/>
    </source>
</evidence>
<gene>
    <name evidence="2" type="ORF">TVAG_215640</name>
</gene>
<protein>
    <submittedName>
        <fullName evidence="2">Uncharacterized protein</fullName>
    </submittedName>
</protein>
<dbReference type="KEGG" id="tva:4746494"/>
<dbReference type="RefSeq" id="XP_001301761.1">
    <property type="nucleotide sequence ID" value="XM_001301760.1"/>
</dbReference>
<keyword evidence="3" id="KW-1185">Reference proteome</keyword>
<feature type="compositionally biased region" description="Low complexity" evidence="1">
    <location>
        <begin position="1"/>
        <end position="19"/>
    </location>
</feature>